<feature type="region of interest" description="Disordered" evidence="1">
    <location>
        <begin position="337"/>
        <end position="362"/>
    </location>
</feature>
<gene>
    <name evidence="2" type="ORF">FOMPIDRAFT_1113322</name>
</gene>
<dbReference type="AlphaFoldDB" id="S8EMR6"/>
<reference evidence="2 3" key="1">
    <citation type="journal article" date="2012" name="Science">
        <title>The Paleozoic origin of enzymatic lignin decomposition reconstructed from 31 fungal genomes.</title>
        <authorList>
            <person name="Floudas D."/>
            <person name="Binder M."/>
            <person name="Riley R."/>
            <person name="Barry K."/>
            <person name="Blanchette R.A."/>
            <person name="Henrissat B."/>
            <person name="Martinez A.T."/>
            <person name="Otillar R."/>
            <person name="Spatafora J.W."/>
            <person name="Yadav J.S."/>
            <person name="Aerts A."/>
            <person name="Benoit I."/>
            <person name="Boyd A."/>
            <person name="Carlson A."/>
            <person name="Copeland A."/>
            <person name="Coutinho P.M."/>
            <person name="de Vries R.P."/>
            <person name="Ferreira P."/>
            <person name="Findley K."/>
            <person name="Foster B."/>
            <person name="Gaskell J."/>
            <person name="Glotzer D."/>
            <person name="Gorecki P."/>
            <person name="Heitman J."/>
            <person name="Hesse C."/>
            <person name="Hori C."/>
            <person name="Igarashi K."/>
            <person name="Jurgens J.A."/>
            <person name="Kallen N."/>
            <person name="Kersten P."/>
            <person name="Kohler A."/>
            <person name="Kuees U."/>
            <person name="Kumar T.K.A."/>
            <person name="Kuo A."/>
            <person name="LaButti K."/>
            <person name="Larrondo L.F."/>
            <person name="Lindquist E."/>
            <person name="Ling A."/>
            <person name="Lombard V."/>
            <person name="Lucas S."/>
            <person name="Lundell T."/>
            <person name="Martin R."/>
            <person name="McLaughlin D.J."/>
            <person name="Morgenstern I."/>
            <person name="Morin E."/>
            <person name="Murat C."/>
            <person name="Nagy L.G."/>
            <person name="Nolan M."/>
            <person name="Ohm R.A."/>
            <person name="Patyshakuliyeva A."/>
            <person name="Rokas A."/>
            <person name="Ruiz-Duenas F.J."/>
            <person name="Sabat G."/>
            <person name="Salamov A."/>
            <person name="Samejima M."/>
            <person name="Schmutz J."/>
            <person name="Slot J.C."/>
            <person name="St John F."/>
            <person name="Stenlid J."/>
            <person name="Sun H."/>
            <person name="Sun S."/>
            <person name="Syed K."/>
            <person name="Tsang A."/>
            <person name="Wiebenga A."/>
            <person name="Young D."/>
            <person name="Pisabarro A."/>
            <person name="Eastwood D.C."/>
            <person name="Martin F."/>
            <person name="Cullen D."/>
            <person name="Grigoriev I.V."/>
            <person name="Hibbett D.S."/>
        </authorList>
    </citation>
    <scope>NUCLEOTIDE SEQUENCE</scope>
    <source>
        <strain evidence="3">FP-58527</strain>
    </source>
</reference>
<feature type="compositionally biased region" description="Low complexity" evidence="1">
    <location>
        <begin position="450"/>
        <end position="459"/>
    </location>
</feature>
<feature type="region of interest" description="Disordered" evidence="1">
    <location>
        <begin position="128"/>
        <end position="162"/>
    </location>
</feature>
<dbReference type="Proteomes" id="UP000015241">
    <property type="component" value="Unassembled WGS sequence"/>
</dbReference>
<dbReference type="InParanoid" id="S8EMR6"/>
<keyword evidence="3" id="KW-1185">Reference proteome</keyword>
<protein>
    <submittedName>
        <fullName evidence="2">Uncharacterized protein</fullName>
    </submittedName>
</protein>
<dbReference type="eggNOG" id="ENOG502R8QG">
    <property type="taxonomic scope" value="Eukaryota"/>
</dbReference>
<feature type="compositionally biased region" description="Polar residues" evidence="1">
    <location>
        <begin position="467"/>
        <end position="478"/>
    </location>
</feature>
<feature type="compositionally biased region" description="Pro residues" evidence="1">
    <location>
        <begin position="1"/>
        <end position="11"/>
    </location>
</feature>
<dbReference type="STRING" id="743788.S8EMR6"/>
<dbReference type="OrthoDB" id="5531344at2759"/>
<feature type="region of interest" description="Disordered" evidence="1">
    <location>
        <begin position="226"/>
        <end position="246"/>
    </location>
</feature>
<evidence type="ECO:0000256" key="1">
    <source>
        <dbReference type="SAM" id="MobiDB-lite"/>
    </source>
</evidence>
<sequence>MSQTSLPPPPDASSATENSATFTENHIGADTVVHSAGLSESYVGGLGASANTTEVDQNTQRLAGTSAVQAGPSQFGYYYPTGQAPSSHRAQYAYYPVPAVAWGNPWPSPYAEGPSGAAPYYSYSHPQIGSQPSTPLPTSFPTSLTTGVSQQKPPSIFPPPSPALQVQGHWDSIIREFLSSAGLTQALRGFEADVIVMGPDWERKRVPLAIEDLVKKILALKKEKQISTPAGKMHEASAEEEPFDSRKLQYLRPADGKEPRSQTSTIKDISKLLAHNRARNDASNRQEFLYPKAGTGHGLGPHDEPIDHVLAPPSCARTNAKAQNRDVQMKYDIAKNEDGPLRKTLQDRKETPTAASGRGPEQSYIRASRIPGLDERLLNIEAHLAVRYVPSPPRSLLDRLKFLEDHILQLEREYPPWAALHFNQPRRGWPPPPRPTPIIVPSGLTSAAQSSHSGSSHGHPLQAATEAASTSTPVSESEMSGPAATKGKGKSGRTKSSLHRAVMEKLEVQRAMHDLAGAGDGD</sequence>
<dbReference type="HOGENOM" id="CLU_032498_1_0_1"/>
<evidence type="ECO:0000313" key="2">
    <source>
        <dbReference type="EMBL" id="EPT04629.1"/>
    </source>
</evidence>
<feature type="compositionally biased region" description="Basic and acidic residues" evidence="1">
    <location>
        <begin position="337"/>
        <end position="351"/>
    </location>
</feature>
<dbReference type="EMBL" id="KE504126">
    <property type="protein sequence ID" value="EPT04629.1"/>
    <property type="molecule type" value="Genomic_DNA"/>
</dbReference>
<proteinExistence type="predicted"/>
<feature type="region of interest" description="Disordered" evidence="1">
    <location>
        <begin position="1"/>
        <end position="27"/>
    </location>
</feature>
<feature type="region of interest" description="Disordered" evidence="1">
    <location>
        <begin position="424"/>
        <end position="502"/>
    </location>
</feature>
<feature type="compositionally biased region" description="Low complexity" evidence="1">
    <location>
        <begin position="130"/>
        <end position="146"/>
    </location>
</feature>
<feature type="compositionally biased region" description="Pro residues" evidence="1">
    <location>
        <begin position="428"/>
        <end position="438"/>
    </location>
</feature>
<organism evidence="2 3">
    <name type="scientific">Fomitopsis schrenkii</name>
    <name type="common">Brown rot fungus</name>
    <dbReference type="NCBI Taxonomy" id="2126942"/>
    <lineage>
        <taxon>Eukaryota</taxon>
        <taxon>Fungi</taxon>
        <taxon>Dikarya</taxon>
        <taxon>Basidiomycota</taxon>
        <taxon>Agaricomycotina</taxon>
        <taxon>Agaricomycetes</taxon>
        <taxon>Polyporales</taxon>
        <taxon>Fomitopsis</taxon>
    </lineage>
</organism>
<feature type="compositionally biased region" description="Basic and acidic residues" evidence="1">
    <location>
        <begin position="232"/>
        <end position="246"/>
    </location>
</feature>
<feature type="compositionally biased region" description="Polar residues" evidence="1">
    <location>
        <begin position="13"/>
        <end position="24"/>
    </location>
</feature>
<feature type="compositionally biased region" description="Basic residues" evidence="1">
    <location>
        <begin position="487"/>
        <end position="498"/>
    </location>
</feature>
<accession>S8EMR6</accession>
<name>S8EMR6_FOMSC</name>
<evidence type="ECO:0000313" key="3">
    <source>
        <dbReference type="Proteomes" id="UP000015241"/>
    </source>
</evidence>